<organism evidence="2 3">
    <name type="scientific">Streptomyces spongiicola</name>
    <dbReference type="NCBI Taxonomy" id="1690221"/>
    <lineage>
        <taxon>Bacteria</taxon>
        <taxon>Bacillati</taxon>
        <taxon>Actinomycetota</taxon>
        <taxon>Actinomycetes</taxon>
        <taxon>Kitasatosporales</taxon>
        <taxon>Streptomycetaceae</taxon>
        <taxon>Streptomyces</taxon>
    </lineage>
</organism>
<proteinExistence type="predicted"/>
<comment type="caution">
    <text evidence="2">The sequence shown here is derived from an EMBL/GenBank/DDBJ whole genome shotgun (WGS) entry which is preliminary data.</text>
</comment>
<dbReference type="AlphaFoldDB" id="A0A388SUF1"/>
<feature type="compositionally biased region" description="Pro residues" evidence="1">
    <location>
        <begin position="24"/>
        <end position="33"/>
    </location>
</feature>
<sequence>MTGSGLVSPSPPVSAVSAVSRGLPPSPPSPPVDAPGVRPGTAPLRPKSGRQDARVLVVPAGSSVSVSASAAAVTGMA</sequence>
<reference evidence="2 3" key="1">
    <citation type="submission" date="2018-07" db="EMBL/GenBank/DDBJ databases">
        <title>Whole Genome Shotgun Sequence of Streptomyces spongiicola strain 531S.</title>
        <authorList>
            <person name="Dohra H."/>
            <person name="Kodani S."/>
        </authorList>
    </citation>
    <scope>NUCLEOTIDE SEQUENCE [LARGE SCALE GENOMIC DNA]</scope>
    <source>
        <strain evidence="2 3">531S</strain>
    </source>
</reference>
<name>A0A388SUF1_9ACTN</name>
<dbReference type="Proteomes" id="UP000265354">
    <property type="component" value="Unassembled WGS sequence"/>
</dbReference>
<protein>
    <submittedName>
        <fullName evidence="2">Uncharacterized protein</fullName>
    </submittedName>
</protein>
<dbReference type="EMBL" id="BGZL01000003">
    <property type="protein sequence ID" value="GBP99723.1"/>
    <property type="molecule type" value="Genomic_DNA"/>
</dbReference>
<gene>
    <name evidence="2" type="ORF">SSP531S_11200</name>
</gene>
<evidence type="ECO:0000313" key="2">
    <source>
        <dbReference type="EMBL" id="GBP99723.1"/>
    </source>
</evidence>
<feature type="region of interest" description="Disordered" evidence="1">
    <location>
        <begin position="1"/>
        <end position="51"/>
    </location>
</feature>
<accession>A0A388SUF1</accession>
<evidence type="ECO:0000313" key="3">
    <source>
        <dbReference type="Proteomes" id="UP000265354"/>
    </source>
</evidence>
<evidence type="ECO:0000256" key="1">
    <source>
        <dbReference type="SAM" id="MobiDB-lite"/>
    </source>
</evidence>